<keyword evidence="3" id="KW-1185">Reference proteome</keyword>
<reference evidence="2 3" key="1">
    <citation type="submission" date="2019-01" db="EMBL/GenBank/DDBJ databases">
        <title>Sequencing of cultivated peanut Arachis hypogaea provides insights into genome evolution and oil improvement.</title>
        <authorList>
            <person name="Chen X."/>
        </authorList>
    </citation>
    <scope>NUCLEOTIDE SEQUENCE [LARGE SCALE GENOMIC DNA]</scope>
    <source>
        <strain evidence="3">cv. Fuhuasheng</strain>
        <tissue evidence="2">Leaves</tissue>
    </source>
</reference>
<evidence type="ECO:0000313" key="2">
    <source>
        <dbReference type="EMBL" id="RYQ83672.1"/>
    </source>
</evidence>
<dbReference type="EMBL" id="SDMP01000020">
    <property type="protein sequence ID" value="RYQ83672.1"/>
    <property type="molecule type" value="Genomic_DNA"/>
</dbReference>
<feature type="compositionally biased region" description="Basic residues" evidence="1">
    <location>
        <begin position="370"/>
        <end position="382"/>
    </location>
</feature>
<protein>
    <submittedName>
        <fullName evidence="2">Uncharacterized protein</fullName>
    </submittedName>
</protein>
<accession>A0A444X267</accession>
<feature type="compositionally biased region" description="Basic and acidic residues" evidence="1">
    <location>
        <begin position="396"/>
        <end position="411"/>
    </location>
</feature>
<dbReference type="AlphaFoldDB" id="A0A444X267"/>
<dbReference type="Proteomes" id="UP000289738">
    <property type="component" value="Chromosome B10"/>
</dbReference>
<sequence length="795" mass="90118">MAYATLLYGEEFFLGKLICNSGSKKDMFIVVSDGVSDCLQPPPAARAIDVLNFTPLNNKPIKKKKEMLDKFCENPFYLKILNEHGLINVNYESEVEHKFLSIFRKGWRGPYVAVSLDRVVDVDRNLGDEKLVTDGFQEPIDMLESLTLDFEASGTSEVVIVSHGVFDYANNVLQESNSNSRKLEMLLLLKLELLLLKMLPLLKLGTTSLTKLKYIPLLQLYVMVILLEPFTVQFVPLIFGGDRNEKELQRYLPLLLIWMPRALRNYKVDSYEIIMTRFLSHPTQQQQHKCFFFSLKPTRSNSSRSEEWGREEGRRWLGPHCHRRPAQRRHTLPVFLPPLIHATHSSNSCQTKQRKKEGTECGREKERRRVGAAGPHRHRRVVPPHSTPCRHCCTPKGERERDTESASRREGVAASSIVLTALPPSSSQPWREHSAAVSPDQKRARDQERNMESATHREALAAAVARRRPSGLLCRRESPRCWGLTVAVPVVAGVVTEDPPLLEKGRESEEESHAGEELLRSCPCRCAQQLSGALSPFMGCAGKLMPSENLAAITGKATAGKGLVISLCPFEFREYYGHCMLVSVVVIGIRCRCRLRWLLGLPPNRFRGRCCSVRPFFLSFSKYSGFESSALELESGSLVPFGAVSAFERAGRAEILIAVLERECRKWLCFKKETHFDNSQKPSTENPFEDDVLTPPTFFPFQDMGAECRRNVRTIIVAQPEVRVLVVSLKSFLSNLTAFYEIINQCFEEVNPSLAEEALQELTNKIANLEIKQEDLNLKYLLELVRNLCHSRKLS</sequence>
<feature type="compositionally biased region" description="Basic and acidic residues" evidence="1">
    <location>
        <begin position="430"/>
        <end position="454"/>
    </location>
</feature>
<feature type="compositionally biased region" description="Basic and acidic residues" evidence="1">
    <location>
        <begin position="356"/>
        <end position="369"/>
    </location>
</feature>
<proteinExistence type="predicted"/>
<gene>
    <name evidence="2" type="ORF">Ahy_B10g102443</name>
</gene>
<evidence type="ECO:0000313" key="3">
    <source>
        <dbReference type="Proteomes" id="UP000289738"/>
    </source>
</evidence>
<organism evidence="2 3">
    <name type="scientific">Arachis hypogaea</name>
    <name type="common">Peanut</name>
    <dbReference type="NCBI Taxonomy" id="3818"/>
    <lineage>
        <taxon>Eukaryota</taxon>
        <taxon>Viridiplantae</taxon>
        <taxon>Streptophyta</taxon>
        <taxon>Embryophyta</taxon>
        <taxon>Tracheophyta</taxon>
        <taxon>Spermatophyta</taxon>
        <taxon>Magnoliopsida</taxon>
        <taxon>eudicotyledons</taxon>
        <taxon>Gunneridae</taxon>
        <taxon>Pentapetalae</taxon>
        <taxon>rosids</taxon>
        <taxon>fabids</taxon>
        <taxon>Fabales</taxon>
        <taxon>Fabaceae</taxon>
        <taxon>Papilionoideae</taxon>
        <taxon>50 kb inversion clade</taxon>
        <taxon>dalbergioids sensu lato</taxon>
        <taxon>Dalbergieae</taxon>
        <taxon>Pterocarpus clade</taxon>
        <taxon>Arachis</taxon>
    </lineage>
</organism>
<name>A0A444X267_ARAHY</name>
<feature type="region of interest" description="Disordered" evidence="1">
    <location>
        <begin position="345"/>
        <end position="454"/>
    </location>
</feature>
<comment type="caution">
    <text evidence="2">The sequence shown here is derived from an EMBL/GenBank/DDBJ whole genome shotgun (WGS) entry which is preliminary data.</text>
</comment>
<evidence type="ECO:0000256" key="1">
    <source>
        <dbReference type="SAM" id="MobiDB-lite"/>
    </source>
</evidence>